<comment type="pathway">
    <text evidence="2 14">Cell wall biogenesis; peptidoglycan biosynthesis.</text>
</comment>
<dbReference type="Gene3D" id="3.90.190.20">
    <property type="entry name" value="Mur ligase, C-terminal domain"/>
    <property type="match status" value="1"/>
</dbReference>
<dbReference type="PANTHER" id="PTHR43445:SF3">
    <property type="entry name" value="UDP-N-ACETYLMURAMATE--L-ALANINE LIGASE"/>
    <property type="match status" value="1"/>
</dbReference>
<feature type="domain" description="Mur ligase N-terminal catalytic" evidence="15">
    <location>
        <begin position="4"/>
        <end position="100"/>
    </location>
</feature>
<dbReference type="EC" id="6.3.2.8" evidence="3 14"/>
<keyword evidence="19" id="KW-1185">Reference proteome</keyword>
<evidence type="ECO:0000259" key="15">
    <source>
        <dbReference type="Pfam" id="PF01225"/>
    </source>
</evidence>
<dbReference type="Pfam" id="PF01225">
    <property type="entry name" value="Mur_ligase"/>
    <property type="match status" value="1"/>
</dbReference>
<evidence type="ECO:0000256" key="7">
    <source>
        <dbReference type="ARBA" id="ARBA00022741"/>
    </source>
</evidence>
<comment type="subcellular location">
    <subcellularLocation>
        <location evidence="1 14">Cytoplasm</location>
    </subcellularLocation>
</comment>
<evidence type="ECO:0000313" key="18">
    <source>
        <dbReference type="EMBL" id="EHN59266.1"/>
    </source>
</evidence>
<sequence length="441" mass="48924">MTTYYFIGIKGTGMASLALILHDQGNTVLGSDIDKETFTQFPLLKAGIRITAFDPALIQADYTVVKGNAFPDNHPQVLAAKALGARLLTYPEAVEEVISRHFSIAVAGAHGKTSTTSLLAHILSGRPEGVSYLIGDGVGKGIADSKYFVVEADEYERHFQPYTPNVAIITNIDWDHPDYYENLDDVEKAFSEFSDHVSQTIFAYGEDPQVRRLQPKRAKMLYYGLEQHDDIYADDVVEKPEGSYFTVFNQGKELGRFFTTIEGQHGILDSLAAIAVADSLGLTVEEIQDKVASYTGAKRRFAISQVADLTIVDDYAHHPNEIRATIDAARQKFPDKRLVAVFQPHTYTRVKAFKSEYISVLRAVDKVYITPIFGSLREKAGQAKSEDILEKLPNAATILTEKNAFHELSAEHGAVLLFMGAGDIEKYEDALTQGYQKIQEK</sequence>
<dbReference type="InterPro" id="IPR000713">
    <property type="entry name" value="Mur_ligase_N"/>
</dbReference>
<dbReference type="GO" id="GO:0005524">
    <property type="term" value="F:ATP binding"/>
    <property type="evidence" value="ECO:0007669"/>
    <property type="project" value="UniProtKB-UniRule"/>
</dbReference>
<evidence type="ECO:0000256" key="2">
    <source>
        <dbReference type="ARBA" id="ARBA00004752"/>
    </source>
</evidence>
<dbReference type="Gene3D" id="3.40.50.720">
    <property type="entry name" value="NAD(P)-binding Rossmann-like Domain"/>
    <property type="match status" value="1"/>
</dbReference>
<dbReference type="GO" id="GO:0051301">
    <property type="term" value="P:cell division"/>
    <property type="evidence" value="ECO:0007669"/>
    <property type="project" value="UniProtKB-KW"/>
</dbReference>
<evidence type="ECO:0000256" key="1">
    <source>
        <dbReference type="ARBA" id="ARBA00004496"/>
    </source>
</evidence>
<keyword evidence="10 14" id="KW-0573">Peptidoglycan synthesis</keyword>
<dbReference type="HAMAP" id="MF_00046">
    <property type="entry name" value="MurC"/>
    <property type="match status" value="1"/>
</dbReference>
<keyword evidence="12 14" id="KW-0961">Cell wall biogenesis/degradation</keyword>
<dbReference type="GO" id="GO:0008360">
    <property type="term" value="P:regulation of cell shape"/>
    <property type="evidence" value="ECO:0007669"/>
    <property type="project" value="UniProtKB-KW"/>
</dbReference>
<dbReference type="AlphaFoldDB" id="G9WJR7"/>
<keyword evidence="9 14" id="KW-0133">Cell shape</keyword>
<evidence type="ECO:0000256" key="4">
    <source>
        <dbReference type="ARBA" id="ARBA00022490"/>
    </source>
</evidence>
<evidence type="ECO:0000259" key="17">
    <source>
        <dbReference type="Pfam" id="PF08245"/>
    </source>
</evidence>
<dbReference type="GO" id="GO:0005737">
    <property type="term" value="C:cytoplasm"/>
    <property type="evidence" value="ECO:0007669"/>
    <property type="project" value="UniProtKB-SubCell"/>
</dbReference>
<comment type="caution">
    <text evidence="18">The sequence shown here is derived from an EMBL/GenBank/DDBJ whole genome shotgun (WGS) entry which is preliminary data.</text>
</comment>
<dbReference type="GO" id="GO:0071555">
    <property type="term" value="P:cell wall organization"/>
    <property type="evidence" value="ECO:0007669"/>
    <property type="project" value="UniProtKB-KW"/>
</dbReference>
<evidence type="ECO:0000259" key="16">
    <source>
        <dbReference type="Pfam" id="PF02875"/>
    </source>
</evidence>
<reference evidence="18 19" key="1">
    <citation type="journal article" date="2012" name="PLoS ONE">
        <title>Functional divergence in the genus oenococcus as predicted by genome sequencing of the newly-described species, Oenococcus kitaharae.</title>
        <authorList>
            <person name="Borneman A.R."/>
            <person name="McCarthy J.M."/>
            <person name="Chambers P.J."/>
            <person name="Bartowsky E.J."/>
        </authorList>
    </citation>
    <scope>NUCLEOTIDE SEQUENCE [LARGE SCALE GENOMIC DNA]</scope>
    <source>
        <strain evidence="19">DSM17330</strain>
    </source>
</reference>
<dbReference type="PATRIC" id="fig|1045004.4.peg.1165"/>
<dbReference type="Pfam" id="PF02875">
    <property type="entry name" value="Mur_ligase_C"/>
    <property type="match status" value="1"/>
</dbReference>
<name>G9WJR7_9LACO</name>
<dbReference type="OrthoDB" id="9804126at2"/>
<keyword evidence="4 14" id="KW-0963">Cytoplasm</keyword>
<dbReference type="SUPFAM" id="SSF53623">
    <property type="entry name" value="MurD-like peptide ligases, catalytic domain"/>
    <property type="match status" value="1"/>
</dbReference>
<keyword evidence="6 14" id="KW-0132">Cell division</keyword>
<feature type="domain" description="Mur ligase central" evidence="17">
    <location>
        <begin position="106"/>
        <end position="277"/>
    </location>
</feature>
<dbReference type="InterPro" id="IPR036565">
    <property type="entry name" value="Mur-like_cat_sf"/>
</dbReference>
<dbReference type="Proteomes" id="UP000004959">
    <property type="component" value="Chromosome"/>
</dbReference>
<dbReference type="NCBIfam" id="TIGR01082">
    <property type="entry name" value="murC"/>
    <property type="match status" value="1"/>
</dbReference>
<dbReference type="Gene3D" id="3.40.1190.10">
    <property type="entry name" value="Mur-like, catalytic domain"/>
    <property type="match status" value="1"/>
</dbReference>
<dbReference type="UniPathway" id="UPA00219"/>
<gene>
    <name evidence="14" type="primary">murC</name>
    <name evidence="18" type="ORF">OKIT_1168</name>
</gene>
<evidence type="ECO:0000256" key="6">
    <source>
        <dbReference type="ARBA" id="ARBA00022618"/>
    </source>
</evidence>
<evidence type="ECO:0000313" key="19">
    <source>
        <dbReference type="Proteomes" id="UP000004959"/>
    </source>
</evidence>
<dbReference type="GO" id="GO:0009252">
    <property type="term" value="P:peptidoglycan biosynthetic process"/>
    <property type="evidence" value="ECO:0007669"/>
    <property type="project" value="UniProtKB-UniRule"/>
</dbReference>
<dbReference type="PANTHER" id="PTHR43445">
    <property type="entry name" value="UDP-N-ACETYLMURAMATE--L-ALANINE LIGASE-RELATED"/>
    <property type="match status" value="1"/>
</dbReference>
<dbReference type="Pfam" id="PF08245">
    <property type="entry name" value="Mur_ligase_M"/>
    <property type="match status" value="1"/>
</dbReference>
<evidence type="ECO:0000256" key="10">
    <source>
        <dbReference type="ARBA" id="ARBA00022984"/>
    </source>
</evidence>
<dbReference type="SUPFAM" id="SSF53244">
    <property type="entry name" value="MurD-like peptide ligases, peptide-binding domain"/>
    <property type="match status" value="1"/>
</dbReference>
<dbReference type="GO" id="GO:0008763">
    <property type="term" value="F:UDP-N-acetylmuramate-L-alanine ligase activity"/>
    <property type="evidence" value="ECO:0007669"/>
    <property type="project" value="UniProtKB-UniRule"/>
</dbReference>
<protein>
    <recommendedName>
        <fullName evidence="3 14">UDP-N-acetylmuramate--L-alanine ligase</fullName>
        <ecNumber evidence="3 14">6.3.2.8</ecNumber>
    </recommendedName>
    <alternativeName>
        <fullName evidence="14">UDP-N-acetylmuramoyl-L-alanine synthetase</fullName>
    </alternativeName>
</protein>
<proteinExistence type="inferred from homology"/>
<feature type="domain" description="Mur ligase C-terminal" evidence="16">
    <location>
        <begin position="299"/>
        <end position="422"/>
    </location>
</feature>
<evidence type="ECO:0000256" key="9">
    <source>
        <dbReference type="ARBA" id="ARBA00022960"/>
    </source>
</evidence>
<evidence type="ECO:0000256" key="5">
    <source>
        <dbReference type="ARBA" id="ARBA00022598"/>
    </source>
</evidence>
<dbReference type="InterPro" id="IPR036615">
    <property type="entry name" value="Mur_ligase_C_dom_sf"/>
</dbReference>
<feature type="binding site" evidence="14">
    <location>
        <begin position="108"/>
        <end position="114"/>
    </location>
    <ligand>
        <name>ATP</name>
        <dbReference type="ChEBI" id="CHEBI:30616"/>
    </ligand>
</feature>
<evidence type="ECO:0000256" key="11">
    <source>
        <dbReference type="ARBA" id="ARBA00023306"/>
    </source>
</evidence>
<dbReference type="SUPFAM" id="SSF51984">
    <property type="entry name" value="MurCD N-terminal domain"/>
    <property type="match status" value="1"/>
</dbReference>
<keyword evidence="5 14" id="KW-0436">Ligase</keyword>
<dbReference type="RefSeq" id="WP_007746096.1">
    <property type="nucleotide sequence ID" value="NZ_CM001398.1"/>
</dbReference>
<dbReference type="InterPro" id="IPR013221">
    <property type="entry name" value="Mur_ligase_cen"/>
</dbReference>
<organism evidence="18 19">
    <name type="scientific">Oenococcus kitaharae DSM 17330</name>
    <dbReference type="NCBI Taxonomy" id="1045004"/>
    <lineage>
        <taxon>Bacteria</taxon>
        <taxon>Bacillati</taxon>
        <taxon>Bacillota</taxon>
        <taxon>Bacilli</taxon>
        <taxon>Lactobacillales</taxon>
        <taxon>Lactobacillaceae</taxon>
        <taxon>Oenococcus</taxon>
    </lineage>
</organism>
<dbReference type="InterPro" id="IPR005758">
    <property type="entry name" value="UDP-N-AcMur_Ala_ligase_MurC"/>
</dbReference>
<keyword evidence="11 14" id="KW-0131">Cell cycle</keyword>
<evidence type="ECO:0000256" key="13">
    <source>
        <dbReference type="ARBA" id="ARBA00047833"/>
    </source>
</evidence>
<comment type="function">
    <text evidence="14">Cell wall formation.</text>
</comment>
<evidence type="ECO:0000256" key="12">
    <source>
        <dbReference type="ARBA" id="ARBA00023316"/>
    </source>
</evidence>
<dbReference type="HOGENOM" id="CLU_028104_1_0_9"/>
<evidence type="ECO:0000256" key="14">
    <source>
        <dbReference type="HAMAP-Rule" id="MF_00046"/>
    </source>
</evidence>
<keyword evidence="7 14" id="KW-0547">Nucleotide-binding</keyword>
<dbReference type="eggNOG" id="COG0773">
    <property type="taxonomic scope" value="Bacteria"/>
</dbReference>
<dbReference type="EMBL" id="AFVZ01000001">
    <property type="protein sequence ID" value="EHN59266.1"/>
    <property type="molecule type" value="Genomic_DNA"/>
</dbReference>
<evidence type="ECO:0000256" key="8">
    <source>
        <dbReference type="ARBA" id="ARBA00022840"/>
    </source>
</evidence>
<accession>G9WJR7</accession>
<comment type="similarity">
    <text evidence="14">Belongs to the MurCDEF family.</text>
</comment>
<evidence type="ECO:0000256" key="3">
    <source>
        <dbReference type="ARBA" id="ARBA00012211"/>
    </source>
</evidence>
<dbReference type="InterPro" id="IPR004101">
    <property type="entry name" value="Mur_ligase_C"/>
</dbReference>
<dbReference type="InterPro" id="IPR050061">
    <property type="entry name" value="MurCDEF_pg_biosynth"/>
</dbReference>
<comment type="catalytic activity">
    <reaction evidence="13 14">
        <text>UDP-N-acetyl-alpha-D-muramate + L-alanine + ATP = UDP-N-acetyl-alpha-D-muramoyl-L-alanine + ADP + phosphate + H(+)</text>
        <dbReference type="Rhea" id="RHEA:23372"/>
        <dbReference type="ChEBI" id="CHEBI:15378"/>
        <dbReference type="ChEBI" id="CHEBI:30616"/>
        <dbReference type="ChEBI" id="CHEBI:43474"/>
        <dbReference type="ChEBI" id="CHEBI:57972"/>
        <dbReference type="ChEBI" id="CHEBI:70757"/>
        <dbReference type="ChEBI" id="CHEBI:83898"/>
        <dbReference type="ChEBI" id="CHEBI:456216"/>
        <dbReference type="EC" id="6.3.2.8"/>
    </reaction>
</comment>
<keyword evidence="8 14" id="KW-0067">ATP-binding</keyword>
<dbReference type="STRING" id="336988.NT96_07495"/>